<dbReference type="SUPFAM" id="SSF52047">
    <property type="entry name" value="RNI-like"/>
    <property type="match status" value="1"/>
</dbReference>
<evidence type="ECO:0000256" key="4">
    <source>
        <dbReference type="SAM" id="MobiDB-lite"/>
    </source>
</evidence>
<dbReference type="PIRSF" id="PIRSF038286">
    <property type="entry name" value="PRAME"/>
    <property type="match status" value="1"/>
</dbReference>
<organism evidence="5 6">
    <name type="scientific">Rangifer tarandus platyrhynchus</name>
    <name type="common">Svalbard reindeer</name>
    <dbReference type="NCBI Taxonomy" id="3082113"/>
    <lineage>
        <taxon>Eukaryota</taxon>
        <taxon>Metazoa</taxon>
        <taxon>Chordata</taxon>
        <taxon>Craniata</taxon>
        <taxon>Vertebrata</taxon>
        <taxon>Euteleostomi</taxon>
        <taxon>Mammalia</taxon>
        <taxon>Eutheria</taxon>
        <taxon>Laurasiatheria</taxon>
        <taxon>Artiodactyla</taxon>
        <taxon>Ruminantia</taxon>
        <taxon>Pecora</taxon>
        <taxon>Cervidae</taxon>
        <taxon>Odocoileinae</taxon>
        <taxon>Rangifer</taxon>
    </lineage>
</organism>
<reference evidence="5" key="1">
    <citation type="submission" date="2023-04" db="EMBL/GenBank/DDBJ databases">
        <authorList>
            <consortium name="ELIXIR-Norway"/>
        </authorList>
    </citation>
    <scope>NUCLEOTIDE SEQUENCE [LARGE SCALE GENOMIC DNA]</scope>
</reference>
<protein>
    <recommendedName>
        <fullName evidence="7">Melanoma antigen preferentially expressed in tumors-like</fullName>
    </recommendedName>
</protein>
<evidence type="ECO:0000313" key="5">
    <source>
        <dbReference type="EMBL" id="CAI9179673.1"/>
    </source>
</evidence>
<evidence type="ECO:0000256" key="2">
    <source>
        <dbReference type="ARBA" id="ARBA00022614"/>
    </source>
</evidence>
<evidence type="ECO:0000256" key="3">
    <source>
        <dbReference type="ARBA" id="ARBA00022737"/>
    </source>
</evidence>
<dbReference type="EMBL" id="OX459945">
    <property type="protein sequence ID" value="CAI9179673.1"/>
    <property type="molecule type" value="Genomic_DNA"/>
</dbReference>
<dbReference type="Proteomes" id="UP001176941">
    <property type="component" value="Chromosome 9"/>
</dbReference>
<feature type="region of interest" description="Disordered" evidence="4">
    <location>
        <begin position="120"/>
        <end position="141"/>
    </location>
</feature>
<keyword evidence="2" id="KW-0433">Leucine-rich repeat</keyword>
<dbReference type="InterPro" id="IPR050694">
    <property type="entry name" value="LRRC14/PRAME"/>
</dbReference>
<dbReference type="PANTHER" id="PTHR14224:SF19">
    <property type="entry name" value="PRAME FAMILY MEMBER 11-RELATED"/>
    <property type="match status" value="1"/>
</dbReference>
<evidence type="ECO:0000313" key="6">
    <source>
        <dbReference type="Proteomes" id="UP001176941"/>
    </source>
</evidence>
<comment type="similarity">
    <text evidence="1">Belongs to the PRAME family.</text>
</comment>
<dbReference type="InterPro" id="IPR026271">
    <property type="entry name" value="PRAME"/>
</dbReference>
<proteinExistence type="inferred from homology"/>
<gene>
    <name evidence="5" type="ORF">MRATA1EN1_LOCUS28635</name>
</gene>
<dbReference type="Gene3D" id="3.80.10.10">
    <property type="entry name" value="Ribonuclease Inhibitor"/>
    <property type="match status" value="1"/>
</dbReference>
<dbReference type="PANTHER" id="PTHR14224">
    <property type="entry name" value="SIMILAR TO PREFERENTIALLY EXPRESSED ANTIGEN IN MELANOMA-LIKE 3"/>
    <property type="match status" value="1"/>
</dbReference>
<keyword evidence="6" id="KW-1185">Reference proteome</keyword>
<name>A0ABN9A491_RANTA</name>
<evidence type="ECO:0000256" key="1">
    <source>
        <dbReference type="ARBA" id="ARBA00009608"/>
    </source>
</evidence>
<accession>A0ABN9A491</accession>
<evidence type="ECO:0008006" key="7">
    <source>
        <dbReference type="Google" id="ProtNLM"/>
    </source>
</evidence>
<sequence>MSVRNPLRLLNLAGKSLLTDEALAISALEYLPIELFPPLFMEAFCGRHRKTLKALVQAWPFVRLPLGGLMQTPHLGTLQAVLDGLDVLLAQKDHPRRCKLRVLDLRNTGQDFWRMWSGSSVHVSPSSSMAPGAEDRSRTEQPSAPFEVFIELHLKERSMDGFLTYIMRWVEQRKASIHLCCKKLRIISSSMDNIMKVLSMVKLDCIQELHVNCTWHLSTLAMFAPLLGQMSNLQRLLISHIHLPDPEEQEEEHVVKITSQFLRLHCLRDLHLESPVYLEGCLDQMLRFLRTPLDHLAKTNCQLTESDLTHLSQCPNIHQLKDLDLSGVTMTDFSPEILHILLEQVAATFQELNLEQCGITESQLESILPVLSCCSQLTTFSLCGNVLSMAVMERLLSHTTRLINLSEEFYPAPQESYSPHGALHLG</sequence>
<dbReference type="InterPro" id="IPR032675">
    <property type="entry name" value="LRR_dom_sf"/>
</dbReference>
<keyword evidence="3" id="KW-0677">Repeat</keyword>